<dbReference type="Proteomes" id="UP000007881">
    <property type="component" value="Chromosome"/>
</dbReference>
<feature type="chain" id="PRO_5003629178" description="DUF4139 domain-containing protein" evidence="2">
    <location>
        <begin position="23"/>
        <end position="673"/>
    </location>
</feature>
<protein>
    <recommendedName>
        <fullName evidence="5">DUF4139 domain-containing protein</fullName>
    </recommendedName>
</protein>
<dbReference type="HOGENOM" id="CLU_025153_0_0_0"/>
<dbReference type="eggNOG" id="COG5316">
    <property type="taxonomic scope" value="Bacteria"/>
</dbReference>
<accession>I0IEF7</accession>
<dbReference type="RefSeq" id="WP_014436863.1">
    <property type="nucleotide sequence ID" value="NC_017080.1"/>
</dbReference>
<evidence type="ECO:0000256" key="2">
    <source>
        <dbReference type="SAM" id="SignalP"/>
    </source>
</evidence>
<evidence type="ECO:0008006" key="5">
    <source>
        <dbReference type="Google" id="ProtNLM"/>
    </source>
</evidence>
<evidence type="ECO:0000313" key="3">
    <source>
        <dbReference type="EMBL" id="BAM03645.1"/>
    </source>
</evidence>
<keyword evidence="4" id="KW-1185">Reference proteome</keyword>
<reference evidence="3 4" key="1">
    <citation type="submission" date="2012-02" db="EMBL/GenBank/DDBJ databases">
        <title>Complete genome sequence of Phycisphaera mikurensis NBRC 102666.</title>
        <authorList>
            <person name="Ankai A."/>
            <person name="Hosoyama A."/>
            <person name="Terui Y."/>
            <person name="Sekine M."/>
            <person name="Fukai R."/>
            <person name="Kato Y."/>
            <person name="Nakamura S."/>
            <person name="Yamada-Narita S."/>
            <person name="Kawakoshi A."/>
            <person name="Fukunaga Y."/>
            <person name="Yamazaki S."/>
            <person name="Fujita N."/>
        </authorList>
    </citation>
    <scope>NUCLEOTIDE SEQUENCE [LARGE SCALE GENOMIC DNA]</scope>
    <source>
        <strain evidence="4">NBRC 102666 / KCTC 22515 / FYK2301M01</strain>
    </source>
</reference>
<keyword evidence="2" id="KW-0732">Signal</keyword>
<proteinExistence type="predicted"/>
<feature type="signal peptide" evidence="2">
    <location>
        <begin position="1"/>
        <end position="22"/>
    </location>
</feature>
<evidence type="ECO:0000313" key="4">
    <source>
        <dbReference type="Proteomes" id="UP000007881"/>
    </source>
</evidence>
<dbReference type="PATRIC" id="fig|1142394.8.peg.1530"/>
<sequence length="673" mass="71441">MHPCSALRFAVALALPALSLHAEPADLPLDAITLYSSGVGHYRHAGAVPAGGEVTLNLDAEELNDALKSLTVGGLGGSGGVSVSYPGQAGVDQRLAAFGVDVRGVGSRAALLDRLRGVPVTVTLGTGEARSGRVLAVEEREVSGGDETPATSRRVLTLVSGSGIVDVDLEKVGGLTIEDERLAGELKAALELLASQRDTRTKPLTLTFADAAEDARVSYLARAPLWKLSYRLDLSGDDPLLQGWAIVDNPSDRDWDAVGVTLVSGRPMSFVQDLYTPAYLERPVVEPERFAGLEPEEHGQGSAEGFAGAEMDAMAVPETAPMEPALLERSRVSPSRRAPAAAGLESLAPAAEAADLGQLFAYTLAEPVTLARGASAMLPVLDAAIEAEAVSVFNAGVLEAHPLRGVRLKNTTELKLDAGPVTVLDGGAYAGDARLGFLAPGDDRLITYAVDLEVTATSNERSDSTRVGASFDRGVLVLRVRDVLEHRVGFRNAAGDARKVLVEVRREPNFEWAEPAGDVETLIDRYRFPLAVPAGGDAEAVARQVRTRSERVSLVGLDGERLDRLALGGGVEPAVAEKLEEAAALRRVLSEAERAVEAADAERQRIAEEQERIRENLRPLDRDSALRQRYVDILDRQEDRLAALVDERAAAAAAVEEARDAFLRFVAGLGGSR</sequence>
<organism evidence="3 4">
    <name type="scientific">Phycisphaera mikurensis (strain NBRC 102666 / KCTC 22515 / FYK2301M01)</name>
    <dbReference type="NCBI Taxonomy" id="1142394"/>
    <lineage>
        <taxon>Bacteria</taxon>
        <taxon>Pseudomonadati</taxon>
        <taxon>Planctomycetota</taxon>
        <taxon>Phycisphaerae</taxon>
        <taxon>Phycisphaerales</taxon>
        <taxon>Phycisphaeraceae</taxon>
        <taxon>Phycisphaera</taxon>
    </lineage>
</organism>
<dbReference type="EMBL" id="AP012338">
    <property type="protein sequence ID" value="BAM03645.1"/>
    <property type="molecule type" value="Genomic_DNA"/>
</dbReference>
<evidence type="ECO:0000256" key="1">
    <source>
        <dbReference type="SAM" id="Coils"/>
    </source>
</evidence>
<dbReference type="AlphaFoldDB" id="I0IEF7"/>
<name>I0IEF7_PHYMF</name>
<feature type="coiled-coil region" evidence="1">
    <location>
        <begin position="575"/>
        <end position="661"/>
    </location>
</feature>
<dbReference type="KEGG" id="phm:PSMK_14860"/>
<dbReference type="OrthoDB" id="9777444at2"/>
<keyword evidence="1" id="KW-0175">Coiled coil</keyword>
<gene>
    <name evidence="3" type="ordered locus">PSMK_14860</name>
</gene>